<proteinExistence type="predicted"/>
<accession>A0ABP7VUV5</accession>
<protein>
    <submittedName>
        <fullName evidence="2">Uncharacterized protein</fullName>
    </submittedName>
</protein>
<comment type="caution">
    <text evidence="2">The sequence shown here is derived from an EMBL/GenBank/DDBJ whole genome shotgun (WGS) entry which is preliminary data.</text>
</comment>
<reference evidence="3" key="1">
    <citation type="journal article" date="2019" name="Int. J. Syst. Evol. Microbiol.">
        <title>The Global Catalogue of Microorganisms (GCM) 10K type strain sequencing project: providing services to taxonomists for standard genome sequencing and annotation.</title>
        <authorList>
            <consortium name="The Broad Institute Genomics Platform"/>
            <consortium name="The Broad Institute Genome Sequencing Center for Infectious Disease"/>
            <person name="Wu L."/>
            <person name="Ma J."/>
        </authorList>
    </citation>
    <scope>NUCLEOTIDE SEQUENCE [LARGE SCALE GENOMIC DNA]</scope>
    <source>
        <strain evidence="3">JCM 16702</strain>
    </source>
</reference>
<evidence type="ECO:0000313" key="3">
    <source>
        <dbReference type="Proteomes" id="UP001500683"/>
    </source>
</evidence>
<evidence type="ECO:0000256" key="1">
    <source>
        <dbReference type="SAM" id="MobiDB-lite"/>
    </source>
</evidence>
<sequence length="130" mass="14480">MTADEHAAEVDALSRRYPGWTIWFGPSTGRWWALPPRERDVGAFVEAETPQRLIARIEVIRHTESRQPAPQPAQRPPARPTGPVTGHGQRPSESPRPDTRRPSNLLRLEGGTPSPLRRVPAMAWPGSTAR</sequence>
<dbReference type="EMBL" id="BAAAZG010000020">
    <property type="protein sequence ID" value="GAA4075038.1"/>
    <property type="molecule type" value="Genomic_DNA"/>
</dbReference>
<feature type="region of interest" description="Disordered" evidence="1">
    <location>
        <begin position="60"/>
        <end position="130"/>
    </location>
</feature>
<feature type="compositionally biased region" description="Pro residues" evidence="1">
    <location>
        <begin position="69"/>
        <end position="80"/>
    </location>
</feature>
<keyword evidence="3" id="KW-1185">Reference proteome</keyword>
<dbReference type="Proteomes" id="UP001500683">
    <property type="component" value="Unassembled WGS sequence"/>
</dbReference>
<evidence type="ECO:0000313" key="2">
    <source>
        <dbReference type="EMBL" id="GAA4075038.1"/>
    </source>
</evidence>
<gene>
    <name evidence="2" type="ORF">GCM10022214_35140</name>
</gene>
<organism evidence="2 3">
    <name type="scientific">Actinomadura miaoliensis</name>
    <dbReference type="NCBI Taxonomy" id="430685"/>
    <lineage>
        <taxon>Bacteria</taxon>
        <taxon>Bacillati</taxon>
        <taxon>Actinomycetota</taxon>
        <taxon>Actinomycetes</taxon>
        <taxon>Streptosporangiales</taxon>
        <taxon>Thermomonosporaceae</taxon>
        <taxon>Actinomadura</taxon>
    </lineage>
</organism>
<name>A0ABP7VUV5_9ACTN</name>